<reference evidence="3" key="1">
    <citation type="submission" date="2015-06" db="EMBL/GenBank/DDBJ databases">
        <title>Comparative genomics of Burkholderia leaf nodule symbionts.</title>
        <authorList>
            <person name="Carlier A."/>
            <person name="Eberl L."/>
            <person name="Pinto-Carbo M."/>
        </authorList>
    </citation>
    <scope>NUCLEOTIDE SEQUENCE [LARGE SCALE GENOMIC DNA]</scope>
    <source>
        <strain evidence="3">UZHbot4</strain>
    </source>
</reference>
<dbReference type="EMBL" id="LFJJ01000226">
    <property type="protein sequence ID" value="KND57665.1"/>
    <property type="molecule type" value="Genomic_DNA"/>
</dbReference>
<evidence type="ECO:0000259" key="1">
    <source>
        <dbReference type="Pfam" id="PF04773"/>
    </source>
</evidence>
<name>A0A0L0M5W2_9BURK</name>
<dbReference type="RefSeq" id="WP_050455668.1">
    <property type="nucleotide sequence ID" value="NZ_LFJJ01000226.1"/>
</dbReference>
<dbReference type="Proteomes" id="UP000036959">
    <property type="component" value="Unassembled WGS sequence"/>
</dbReference>
<dbReference type="OrthoDB" id="1100567at2"/>
<dbReference type="AlphaFoldDB" id="A0A0L0M5W2"/>
<feature type="domain" description="FecR protein" evidence="1">
    <location>
        <begin position="54"/>
        <end position="143"/>
    </location>
</feature>
<accession>A0A0L0M5W2</accession>
<sequence>MRVTWNLDPFRDQFDQSGLVFAPSLFLGRQGGAFLVTLVALYINPVLSTQEFSSDIGAQRRVALSDGSSVLLNTSTSVVFENRLRSRDAHLRKGEALFSVLHSGLRPFEVTTRNVTVRDVGTIFSVRSDSDDVTVAVVEGQVELSSADQKVILSDDQAATIDASHLISRSDAQFQALVNWRNQRLEFKRTPLMLVVREIQRYSRRAISFEDVRVQGYRVTGGFSSADPDLLLKTLGSVRI</sequence>
<comment type="caution">
    <text evidence="2">The sequence shown here is derived from an EMBL/GenBank/DDBJ whole genome shotgun (WGS) entry which is preliminary data.</text>
</comment>
<dbReference type="PANTHER" id="PTHR30273">
    <property type="entry name" value="PERIPLASMIC SIGNAL SENSOR AND SIGMA FACTOR ACTIVATOR FECR-RELATED"/>
    <property type="match status" value="1"/>
</dbReference>
<dbReference type="PATRIC" id="fig|242163.4.peg.3229"/>
<dbReference type="Gene3D" id="2.60.120.1440">
    <property type="match status" value="1"/>
</dbReference>
<dbReference type="Pfam" id="PF04773">
    <property type="entry name" value="FecR"/>
    <property type="match status" value="1"/>
</dbReference>
<gene>
    <name evidence="2" type="ORF">BVER_02344</name>
</gene>
<organism evidence="2 3">
    <name type="scientific">Candidatus Burkholderia verschuerenii</name>
    <dbReference type="NCBI Taxonomy" id="242163"/>
    <lineage>
        <taxon>Bacteria</taxon>
        <taxon>Pseudomonadati</taxon>
        <taxon>Pseudomonadota</taxon>
        <taxon>Betaproteobacteria</taxon>
        <taxon>Burkholderiales</taxon>
        <taxon>Burkholderiaceae</taxon>
        <taxon>Burkholderia</taxon>
    </lineage>
</organism>
<evidence type="ECO:0000313" key="2">
    <source>
        <dbReference type="EMBL" id="KND57665.1"/>
    </source>
</evidence>
<evidence type="ECO:0000313" key="3">
    <source>
        <dbReference type="Proteomes" id="UP000036959"/>
    </source>
</evidence>
<keyword evidence="3" id="KW-1185">Reference proteome</keyword>
<dbReference type="Gene3D" id="3.55.50.30">
    <property type="match status" value="1"/>
</dbReference>
<dbReference type="InterPro" id="IPR006860">
    <property type="entry name" value="FecR"/>
</dbReference>
<dbReference type="GO" id="GO:0016989">
    <property type="term" value="F:sigma factor antagonist activity"/>
    <property type="evidence" value="ECO:0007669"/>
    <property type="project" value="TreeGrafter"/>
</dbReference>
<dbReference type="InterPro" id="IPR012373">
    <property type="entry name" value="Ferrdict_sens_TM"/>
</dbReference>
<dbReference type="PANTHER" id="PTHR30273:SF2">
    <property type="entry name" value="PROTEIN FECR"/>
    <property type="match status" value="1"/>
</dbReference>
<protein>
    <submittedName>
        <fullName evidence="2">Iron siderophore sensor protein</fullName>
    </submittedName>
</protein>
<proteinExistence type="predicted"/>